<evidence type="ECO:0000313" key="3">
    <source>
        <dbReference type="Proteomes" id="UP000243605"/>
    </source>
</evidence>
<dbReference type="EMBL" id="FOIT01000008">
    <property type="protein sequence ID" value="SEW19708.1"/>
    <property type="molecule type" value="Genomic_DNA"/>
</dbReference>
<dbReference type="Proteomes" id="UP000243605">
    <property type="component" value="Unassembled WGS sequence"/>
</dbReference>
<organism evidence="2 3">
    <name type="scientific">Aliicoccus persicus</name>
    <dbReference type="NCBI Taxonomy" id="930138"/>
    <lineage>
        <taxon>Bacteria</taxon>
        <taxon>Bacillati</taxon>
        <taxon>Bacillota</taxon>
        <taxon>Bacilli</taxon>
        <taxon>Bacillales</taxon>
        <taxon>Staphylococcaceae</taxon>
        <taxon>Aliicoccus</taxon>
    </lineage>
</organism>
<dbReference type="AlphaFoldDB" id="A0A662Z5J7"/>
<proteinExistence type="predicted"/>
<name>A0A662Z5J7_9STAP</name>
<feature type="transmembrane region" description="Helical" evidence="1">
    <location>
        <begin position="6"/>
        <end position="24"/>
    </location>
</feature>
<keyword evidence="3" id="KW-1185">Reference proteome</keyword>
<reference evidence="2 3" key="1">
    <citation type="submission" date="2016-10" db="EMBL/GenBank/DDBJ databases">
        <authorList>
            <person name="Varghese N."/>
            <person name="Submissions S."/>
        </authorList>
    </citation>
    <scope>NUCLEOTIDE SEQUENCE [LARGE SCALE GENOMIC DNA]</scope>
    <source>
        <strain evidence="2 3">IBRC-M10081</strain>
    </source>
</reference>
<evidence type="ECO:0000313" key="2">
    <source>
        <dbReference type="EMBL" id="SEW19708.1"/>
    </source>
</evidence>
<keyword evidence="1" id="KW-1133">Transmembrane helix</keyword>
<gene>
    <name evidence="2" type="ORF">SAMN05192557_2108</name>
</gene>
<protein>
    <submittedName>
        <fullName evidence="2">Uncharacterized protein</fullName>
    </submittedName>
</protein>
<keyword evidence="1" id="KW-0812">Transmembrane</keyword>
<keyword evidence="1" id="KW-0472">Membrane</keyword>
<accession>A0A662Z5J7</accession>
<sequence>MFNFELKDKIILILFLKFGILYLVDKNNNVPQ</sequence>
<evidence type="ECO:0000256" key="1">
    <source>
        <dbReference type="SAM" id="Phobius"/>
    </source>
</evidence>